<keyword evidence="3" id="KW-1185">Reference proteome</keyword>
<proteinExistence type="predicted"/>
<accession>C5A363</accession>
<dbReference type="PATRIC" id="fig|593117.10.peg.175"/>
<evidence type="ECO:0000313" key="3">
    <source>
        <dbReference type="Proteomes" id="UP000001488"/>
    </source>
</evidence>
<organism evidence="2 3">
    <name type="scientific">Thermococcus gammatolerans (strain DSM 15229 / JCM 11827 / EJ3)</name>
    <dbReference type="NCBI Taxonomy" id="593117"/>
    <lineage>
        <taxon>Archaea</taxon>
        <taxon>Methanobacteriati</taxon>
        <taxon>Methanobacteriota</taxon>
        <taxon>Thermococci</taxon>
        <taxon>Thermococcales</taxon>
        <taxon>Thermococcaceae</taxon>
        <taxon>Thermococcus</taxon>
    </lineage>
</organism>
<dbReference type="PaxDb" id="593117-TGAM_0173"/>
<name>C5A363_THEGJ</name>
<dbReference type="KEGG" id="tga:TGAM_0173"/>
<dbReference type="Proteomes" id="UP000001488">
    <property type="component" value="Chromosome"/>
</dbReference>
<sequence length="292" mass="31534">MGDKVRDKLIALALVIIVFTSGCLMGSKDSSSSSSGSFTSSTSQTSSTVSPSTTSSSSHFTTSWPAETPTTTTTTLDYLAGLLDSLSRVSSYLALVNTTINSTVRIEGQAVVRVENVSVFSNSTAFYDLSNRRMEVNMTVLTKPAGARVLTRIILLGDVARVYSLGEWREFRRGEDGFTVIEKTFESNPLALALEASKDGSCQVTRGRYYVLHCTSKNAFEELIKSSVGAPEGSEVSVTLGRVEVFFRDSQPVGGRIEVGFSVSTTYTDASGETFRLVQRGKIVETFTVVHT</sequence>
<dbReference type="HOGENOM" id="CLU_082931_0_0_2"/>
<evidence type="ECO:0000313" key="2">
    <source>
        <dbReference type="EMBL" id="ACS32675.1"/>
    </source>
</evidence>
<protein>
    <submittedName>
        <fullName evidence="2">Uncharacterized protein</fullName>
    </submittedName>
</protein>
<dbReference type="STRING" id="593117.TGAM_0173"/>
<reference evidence="2 3" key="1">
    <citation type="journal article" date="2007" name="Genome Biol.">
        <title>Genome analysis and genome-wide proteomics of Thermococcus gammatolerans, the most radioresistant organism known amongst the Archaea.</title>
        <authorList>
            <person name="Zivanovic Y."/>
            <person name="Armengaud J."/>
            <person name="Lagorce A."/>
            <person name="Leplat C."/>
            <person name="Guerin P."/>
            <person name="Dutertre M."/>
            <person name="Anthouard V."/>
            <person name="Forterre P."/>
            <person name="Wincker P."/>
            <person name="Confalonieri F."/>
        </authorList>
    </citation>
    <scope>NUCLEOTIDE SEQUENCE [LARGE SCALE GENOMIC DNA]</scope>
    <source>
        <strain evidence="3">DSM 15229 / JCM 11827 / EJ3</strain>
    </source>
</reference>
<feature type="region of interest" description="Disordered" evidence="1">
    <location>
        <begin position="30"/>
        <end position="66"/>
    </location>
</feature>
<dbReference type="PROSITE" id="PS51257">
    <property type="entry name" value="PROKAR_LIPOPROTEIN"/>
    <property type="match status" value="1"/>
</dbReference>
<dbReference type="AlphaFoldDB" id="C5A363"/>
<dbReference type="GeneID" id="7988753"/>
<gene>
    <name evidence="2" type="ordered locus">TGAM_0173</name>
</gene>
<evidence type="ECO:0000256" key="1">
    <source>
        <dbReference type="SAM" id="MobiDB-lite"/>
    </source>
</evidence>
<dbReference type="EMBL" id="CP001398">
    <property type="protein sequence ID" value="ACS32675.1"/>
    <property type="molecule type" value="Genomic_DNA"/>
</dbReference>
<dbReference type="RefSeq" id="WP_015857795.1">
    <property type="nucleotide sequence ID" value="NC_012804.1"/>
</dbReference>
<dbReference type="eggNOG" id="arCOG10029">
    <property type="taxonomic scope" value="Archaea"/>
</dbReference>